<dbReference type="EMBL" id="CP065383">
    <property type="protein sequence ID" value="QPM67332.1"/>
    <property type="molecule type" value="Genomic_DNA"/>
</dbReference>
<dbReference type="Proteomes" id="UP000594463">
    <property type="component" value="Chromosome"/>
</dbReference>
<protein>
    <recommendedName>
        <fullName evidence="1">DUF6036 domain-containing protein</fullName>
    </recommendedName>
</protein>
<dbReference type="SUPFAM" id="SSF81301">
    <property type="entry name" value="Nucleotidyltransferase"/>
    <property type="match status" value="1"/>
</dbReference>
<dbReference type="InterPro" id="IPR043519">
    <property type="entry name" value="NT_sf"/>
</dbReference>
<evidence type="ECO:0000313" key="3">
    <source>
        <dbReference type="Proteomes" id="UP000594463"/>
    </source>
</evidence>
<dbReference type="KEGG" id="alam:RT761_00533"/>
<reference evidence="2 3" key="1">
    <citation type="journal article" date="2021" name="Nat. Commun.">
        <title>Isolation of a member of the candidate phylum Atribacteria reveals a unique cell membrane structure.</title>
        <authorList>
            <person name="Taiki K."/>
            <person name="Nobu M.K."/>
            <person name="Kusada H."/>
            <person name="Meng X.-Y."/>
            <person name="Hosoki N."/>
            <person name="Uematsu K."/>
            <person name="Yoshioka H."/>
            <person name="Kamagata Y."/>
            <person name="Tamaki H."/>
        </authorList>
    </citation>
    <scope>NUCLEOTIDE SEQUENCE [LARGE SCALE GENOMIC DNA]</scope>
    <source>
        <strain evidence="2 3">RT761</strain>
    </source>
</reference>
<sequence length="195" mass="22639">MPEPSTSLPKLLEKIAKVFEKEHIPYMIIGGQAVLLYGEPRLTKDIDVTLGLDINELPRIRNIAIQIGLTLLVQNEEKFVRETMVLPTFHEPSGFRVDLIFSFSKYEQEALKRVNKIKIGSIDVCYASFEDLLIQKTISGRPRDIEDIKTMILKNPHFDIQYVDKWLQDFSQALNLNFINQFKLIYNEIIKNDNK</sequence>
<keyword evidence="3" id="KW-1185">Reference proteome</keyword>
<accession>A0A7T1AK15</accession>
<dbReference type="RefSeq" id="WP_218112541.1">
    <property type="nucleotide sequence ID" value="NZ_CP065383.1"/>
</dbReference>
<proteinExistence type="predicted"/>
<gene>
    <name evidence="2" type="ORF">RT761_00533</name>
</gene>
<dbReference type="Pfam" id="PF19502">
    <property type="entry name" value="DUF6036"/>
    <property type="match status" value="1"/>
</dbReference>
<feature type="domain" description="DUF6036" evidence="1">
    <location>
        <begin position="8"/>
        <end position="192"/>
    </location>
</feature>
<evidence type="ECO:0000313" key="2">
    <source>
        <dbReference type="EMBL" id="QPM67332.1"/>
    </source>
</evidence>
<evidence type="ECO:0000259" key="1">
    <source>
        <dbReference type="Pfam" id="PF19502"/>
    </source>
</evidence>
<dbReference type="AlphaFoldDB" id="A0A7T1AK15"/>
<name>A0A7T1AK15_ATRLM</name>
<dbReference type="Gene3D" id="3.30.460.40">
    <property type="match status" value="1"/>
</dbReference>
<organism evidence="2 3">
    <name type="scientific">Atribacter laminatus</name>
    <dbReference type="NCBI Taxonomy" id="2847778"/>
    <lineage>
        <taxon>Bacteria</taxon>
        <taxon>Pseudomonadati</taxon>
        <taxon>Atribacterota</taxon>
        <taxon>Atribacteria</taxon>
        <taxon>Atribacterales</taxon>
        <taxon>Atribacteraceae</taxon>
        <taxon>Atribacter</taxon>
    </lineage>
</organism>
<dbReference type="InterPro" id="IPR045792">
    <property type="entry name" value="DUF6036"/>
</dbReference>